<sequence>MQVVHGITSCAVNKNPNACINACGQGVGQGICQWLKFPSSSSCVANSRTCPDGECDELESLDWNICPQDCAEVVVPRSCKGKHGSGMSVSRALGVFWCDPSLRKCSCFVDFPDVENGRNGRRTTNAHSTDDESLNLTDIIPRFGSVATFDAVESDMKCDSRCVMLIAFGVCIPIMFCLLFFTWYIRRLKVRAGRPKYLGSAMSLSAVPSDYVDERSSSVVSQAISVNDTLLAGAPKLHVPIDSRWEFPRNQLIIEQTLGEGEFGRVMRAKAFGINGNPGFSTVAIKMLKNNGTNSELQDLLSEYNLLKEVSHHNVIKLLGACTDKGGPFYIIAEYAEHGSLRHYLRKSRQLEFDTYTSEDSGVGSLLLAPTTSSRSTGYQTSPADLLSFMWQISKGMAYLSEMKVVHRDLATRNILVATDKVVKISDFGLSRDIYEGDAYFKRSKGRVPVKWMAIESLINHIYTSKSDVWSFGIVMWEIVMLGSMPYPGVPPERLFYLLKSGYRMEKPDNCSDELYKIMMLCWKDNPHERPPFKELTNKLDFMLQDKVEYLDLGFNIVHNMTYFEDHQDDIEDEDSDSEDHDYGSLNVLPNNSTLTKTKVRSEVMRDNLALPVASTSQSHDSNEVVIAEAVV</sequence>
<keyword evidence="9 15" id="KW-1133">Transmembrane helix</keyword>
<evidence type="ECO:0000256" key="6">
    <source>
        <dbReference type="ARBA" id="ARBA00022741"/>
    </source>
</evidence>
<dbReference type="Pfam" id="PF07714">
    <property type="entry name" value="PK_Tyr_Ser-Thr"/>
    <property type="match status" value="1"/>
</dbReference>
<dbReference type="InterPro" id="IPR000719">
    <property type="entry name" value="Prot_kinase_dom"/>
</dbReference>
<evidence type="ECO:0000256" key="14">
    <source>
        <dbReference type="PROSITE-ProRule" id="PRU10141"/>
    </source>
</evidence>
<keyword evidence="3" id="KW-0808">Transferase</keyword>
<dbReference type="GO" id="GO:0043235">
    <property type="term" value="C:receptor complex"/>
    <property type="evidence" value="ECO:0007669"/>
    <property type="project" value="TreeGrafter"/>
</dbReference>
<dbReference type="eggNOG" id="KOG0200">
    <property type="taxonomic scope" value="Eukaryota"/>
</dbReference>
<dbReference type="InterPro" id="IPR055162">
    <property type="entry name" value="RET_CRD"/>
</dbReference>
<evidence type="ECO:0000313" key="17">
    <source>
        <dbReference type="EnsemblMetazoa" id="SMAR007977-PA"/>
    </source>
</evidence>
<keyword evidence="7" id="KW-0418">Kinase</keyword>
<dbReference type="SMART" id="SM00219">
    <property type="entry name" value="TyrKc"/>
    <property type="match status" value="1"/>
</dbReference>
<dbReference type="PANTHER" id="PTHR24416:SF617">
    <property type="entry name" value="RET ONCOGENE, ISOFORM A"/>
    <property type="match status" value="1"/>
</dbReference>
<dbReference type="EC" id="2.7.10.1" evidence="2"/>
<evidence type="ECO:0000256" key="11">
    <source>
        <dbReference type="ARBA" id="ARBA00023137"/>
    </source>
</evidence>
<comment type="subcellular location">
    <subcellularLocation>
        <location evidence="1">Membrane</location>
        <topology evidence="1">Single-pass type I membrane protein</topology>
    </subcellularLocation>
</comment>
<dbReference type="EnsemblMetazoa" id="SMAR007977-RA">
    <property type="protein sequence ID" value="SMAR007977-PA"/>
    <property type="gene ID" value="SMAR007977"/>
</dbReference>
<evidence type="ECO:0000256" key="5">
    <source>
        <dbReference type="ARBA" id="ARBA00022729"/>
    </source>
</evidence>
<dbReference type="PhylomeDB" id="T1J319"/>
<evidence type="ECO:0000256" key="4">
    <source>
        <dbReference type="ARBA" id="ARBA00022692"/>
    </source>
</evidence>
<keyword evidence="10 15" id="KW-0472">Membrane</keyword>
<dbReference type="GO" id="GO:1902533">
    <property type="term" value="P:positive regulation of intracellular signal transduction"/>
    <property type="evidence" value="ECO:0007669"/>
    <property type="project" value="UniProtKB-ARBA"/>
</dbReference>
<evidence type="ECO:0000256" key="12">
    <source>
        <dbReference type="ARBA" id="ARBA00023180"/>
    </source>
</evidence>
<dbReference type="InterPro" id="IPR008266">
    <property type="entry name" value="Tyr_kinase_AS"/>
</dbReference>
<keyword evidence="4 15" id="KW-0812">Transmembrane</keyword>
<evidence type="ECO:0000256" key="3">
    <source>
        <dbReference type="ARBA" id="ARBA00022679"/>
    </source>
</evidence>
<reference evidence="18" key="1">
    <citation type="submission" date="2011-05" db="EMBL/GenBank/DDBJ databases">
        <authorList>
            <person name="Richards S.R."/>
            <person name="Qu J."/>
            <person name="Jiang H."/>
            <person name="Jhangiani S.N."/>
            <person name="Agravi P."/>
            <person name="Goodspeed R."/>
            <person name="Gross S."/>
            <person name="Mandapat C."/>
            <person name="Jackson L."/>
            <person name="Mathew T."/>
            <person name="Pu L."/>
            <person name="Thornton R."/>
            <person name="Saada N."/>
            <person name="Wilczek-Boney K.B."/>
            <person name="Lee S."/>
            <person name="Kovar C."/>
            <person name="Wu Y."/>
            <person name="Scherer S.E."/>
            <person name="Worley K.C."/>
            <person name="Muzny D.M."/>
            <person name="Gibbs R."/>
        </authorList>
    </citation>
    <scope>NUCLEOTIDE SEQUENCE</scope>
    <source>
        <strain evidence="18">Brora</strain>
    </source>
</reference>
<dbReference type="InterPro" id="IPR050122">
    <property type="entry name" value="RTK"/>
</dbReference>
<name>T1J319_STRMM</name>
<evidence type="ECO:0000256" key="13">
    <source>
        <dbReference type="ARBA" id="ARBA00051243"/>
    </source>
</evidence>
<evidence type="ECO:0000256" key="2">
    <source>
        <dbReference type="ARBA" id="ARBA00011902"/>
    </source>
</evidence>
<dbReference type="InterPro" id="IPR020635">
    <property type="entry name" value="Tyr_kinase_cat_dom"/>
</dbReference>
<proteinExistence type="predicted"/>
<comment type="catalytic activity">
    <reaction evidence="13">
        <text>L-tyrosyl-[protein] + ATP = O-phospho-L-tyrosyl-[protein] + ADP + H(+)</text>
        <dbReference type="Rhea" id="RHEA:10596"/>
        <dbReference type="Rhea" id="RHEA-COMP:10136"/>
        <dbReference type="Rhea" id="RHEA-COMP:20101"/>
        <dbReference type="ChEBI" id="CHEBI:15378"/>
        <dbReference type="ChEBI" id="CHEBI:30616"/>
        <dbReference type="ChEBI" id="CHEBI:46858"/>
        <dbReference type="ChEBI" id="CHEBI:61978"/>
        <dbReference type="ChEBI" id="CHEBI:456216"/>
        <dbReference type="EC" id="2.7.10.1"/>
    </reaction>
</comment>
<keyword evidence="18" id="KW-1185">Reference proteome</keyword>
<feature type="domain" description="Protein kinase" evidence="16">
    <location>
        <begin position="252"/>
        <end position="543"/>
    </location>
</feature>
<accession>T1J319</accession>
<dbReference type="PROSITE" id="PS00107">
    <property type="entry name" value="PROTEIN_KINASE_ATP"/>
    <property type="match status" value="1"/>
</dbReference>
<evidence type="ECO:0000256" key="8">
    <source>
        <dbReference type="ARBA" id="ARBA00022840"/>
    </source>
</evidence>
<dbReference type="InterPro" id="IPR001245">
    <property type="entry name" value="Ser-Thr/Tyr_kinase_cat_dom"/>
</dbReference>
<keyword evidence="5" id="KW-0732">Signal</keyword>
<dbReference type="Pfam" id="PF22540">
    <property type="entry name" value="RET_CRD"/>
    <property type="match status" value="1"/>
</dbReference>
<dbReference type="GO" id="GO:0007169">
    <property type="term" value="P:cell surface receptor protein tyrosine kinase signaling pathway"/>
    <property type="evidence" value="ECO:0007669"/>
    <property type="project" value="TreeGrafter"/>
</dbReference>
<dbReference type="PANTHER" id="PTHR24416">
    <property type="entry name" value="TYROSINE-PROTEIN KINASE RECEPTOR"/>
    <property type="match status" value="1"/>
</dbReference>
<dbReference type="PROSITE" id="PS00109">
    <property type="entry name" value="PROTEIN_KINASE_TYR"/>
    <property type="match status" value="1"/>
</dbReference>
<dbReference type="InterPro" id="IPR017441">
    <property type="entry name" value="Protein_kinase_ATP_BS"/>
</dbReference>
<dbReference type="OMA" id="CDEMERD"/>
<dbReference type="Gene3D" id="1.10.510.10">
    <property type="entry name" value="Transferase(Phosphotransferase) domain 1"/>
    <property type="match status" value="1"/>
</dbReference>
<dbReference type="STRING" id="126957.T1J319"/>
<organism evidence="17 18">
    <name type="scientific">Strigamia maritima</name>
    <name type="common">European centipede</name>
    <name type="synonym">Geophilus maritimus</name>
    <dbReference type="NCBI Taxonomy" id="126957"/>
    <lineage>
        <taxon>Eukaryota</taxon>
        <taxon>Metazoa</taxon>
        <taxon>Ecdysozoa</taxon>
        <taxon>Arthropoda</taxon>
        <taxon>Myriapoda</taxon>
        <taxon>Chilopoda</taxon>
        <taxon>Pleurostigmophora</taxon>
        <taxon>Geophilomorpha</taxon>
        <taxon>Linotaeniidae</taxon>
        <taxon>Strigamia</taxon>
    </lineage>
</organism>
<feature type="binding site" evidence="14">
    <location>
        <position position="286"/>
    </location>
    <ligand>
        <name>ATP</name>
        <dbReference type="ChEBI" id="CHEBI:30616"/>
    </ligand>
</feature>
<keyword evidence="11" id="KW-0829">Tyrosine-protein kinase</keyword>
<dbReference type="HOGENOM" id="CLU_009530_1_0_1"/>
<dbReference type="GO" id="GO:0005886">
    <property type="term" value="C:plasma membrane"/>
    <property type="evidence" value="ECO:0007669"/>
    <property type="project" value="TreeGrafter"/>
</dbReference>
<dbReference type="GO" id="GO:0004714">
    <property type="term" value="F:transmembrane receptor protein tyrosine kinase activity"/>
    <property type="evidence" value="ECO:0007669"/>
    <property type="project" value="UniProtKB-EC"/>
</dbReference>
<dbReference type="PROSITE" id="PS50011">
    <property type="entry name" value="PROTEIN_KINASE_DOM"/>
    <property type="match status" value="1"/>
</dbReference>
<evidence type="ECO:0000313" key="18">
    <source>
        <dbReference type="Proteomes" id="UP000014500"/>
    </source>
</evidence>
<reference evidence="17" key="2">
    <citation type="submission" date="2015-02" db="UniProtKB">
        <authorList>
            <consortium name="EnsemblMetazoa"/>
        </authorList>
    </citation>
    <scope>IDENTIFICATION</scope>
</reference>
<keyword evidence="12" id="KW-0325">Glycoprotein</keyword>
<evidence type="ECO:0000256" key="7">
    <source>
        <dbReference type="ARBA" id="ARBA00022777"/>
    </source>
</evidence>
<dbReference type="FunFam" id="1.10.510.10:FF:000190">
    <property type="entry name" value="Proto-oncogene tyrosine-protein kinase receptor Ret"/>
    <property type="match status" value="1"/>
</dbReference>
<keyword evidence="8 14" id="KW-0067">ATP-binding</keyword>
<dbReference type="InterPro" id="IPR011009">
    <property type="entry name" value="Kinase-like_dom_sf"/>
</dbReference>
<dbReference type="EMBL" id="JH431818">
    <property type="status" value="NOT_ANNOTATED_CDS"/>
    <property type="molecule type" value="Genomic_DNA"/>
</dbReference>
<dbReference type="Proteomes" id="UP000014500">
    <property type="component" value="Unassembled WGS sequence"/>
</dbReference>
<dbReference type="SUPFAM" id="SSF56112">
    <property type="entry name" value="Protein kinase-like (PK-like)"/>
    <property type="match status" value="1"/>
</dbReference>
<dbReference type="Gene3D" id="3.30.200.20">
    <property type="entry name" value="Phosphorylase Kinase, domain 1"/>
    <property type="match status" value="1"/>
</dbReference>
<feature type="transmembrane region" description="Helical" evidence="15">
    <location>
        <begin position="163"/>
        <end position="185"/>
    </location>
</feature>
<dbReference type="AlphaFoldDB" id="T1J319"/>
<evidence type="ECO:0000256" key="1">
    <source>
        <dbReference type="ARBA" id="ARBA00004479"/>
    </source>
</evidence>
<dbReference type="PRINTS" id="PR00109">
    <property type="entry name" value="TYRKINASE"/>
</dbReference>
<evidence type="ECO:0000259" key="16">
    <source>
        <dbReference type="PROSITE" id="PS50011"/>
    </source>
</evidence>
<protein>
    <recommendedName>
        <fullName evidence="2">receptor protein-tyrosine kinase</fullName>
        <ecNumber evidence="2">2.7.10.1</ecNumber>
    </recommendedName>
</protein>
<keyword evidence="6 14" id="KW-0547">Nucleotide-binding</keyword>
<evidence type="ECO:0000256" key="9">
    <source>
        <dbReference type="ARBA" id="ARBA00022989"/>
    </source>
</evidence>
<evidence type="ECO:0000256" key="15">
    <source>
        <dbReference type="SAM" id="Phobius"/>
    </source>
</evidence>
<dbReference type="FunFam" id="3.30.200.20:FF:000234">
    <property type="entry name" value="Proto-oncogene tyrosine-protein kinase receptor Ret"/>
    <property type="match status" value="1"/>
</dbReference>
<dbReference type="GO" id="GO:0005524">
    <property type="term" value="F:ATP binding"/>
    <property type="evidence" value="ECO:0007669"/>
    <property type="project" value="UniProtKB-UniRule"/>
</dbReference>
<evidence type="ECO:0000256" key="10">
    <source>
        <dbReference type="ARBA" id="ARBA00023136"/>
    </source>
</evidence>